<dbReference type="Pfam" id="PF04650">
    <property type="entry name" value="YSIRK_signal"/>
    <property type="match status" value="1"/>
</dbReference>
<dbReference type="HOGENOM" id="CLU_121950_0_0_9"/>
<organism evidence="3 4">
    <name type="scientific">Streptococcus thermophilus (strain ATCC BAA-250 / LMG 18311)</name>
    <dbReference type="NCBI Taxonomy" id="264199"/>
    <lineage>
        <taxon>Bacteria</taxon>
        <taxon>Bacillati</taxon>
        <taxon>Bacillota</taxon>
        <taxon>Bacilli</taxon>
        <taxon>Lactobacillales</taxon>
        <taxon>Streptococcaceae</taxon>
        <taxon>Streptococcus</taxon>
    </lineage>
</organism>
<dbReference type="PATRIC" id="fig|264199.4.peg.1105"/>
<evidence type="ECO:0000259" key="2">
    <source>
        <dbReference type="Pfam" id="PF04650"/>
    </source>
</evidence>
<keyword evidence="1" id="KW-0732">Signal</keyword>
<evidence type="ECO:0000313" key="3">
    <source>
        <dbReference type="EMBL" id="AAV60764.1"/>
    </source>
</evidence>
<dbReference type="Proteomes" id="UP000001170">
    <property type="component" value="Chromosome"/>
</dbReference>
<evidence type="ECO:0000313" key="4">
    <source>
        <dbReference type="Proteomes" id="UP000001170"/>
    </source>
</evidence>
<name>Q5M477_STRT2</name>
<dbReference type="KEGG" id="stl:stu1125"/>
<protein>
    <recommendedName>
        <fullName evidence="2">YSIRK Gram-positive signal peptide domain-containing protein</fullName>
    </recommendedName>
</protein>
<keyword evidence="4" id="KW-1185">Reference proteome</keyword>
<dbReference type="NCBIfam" id="TIGR01168">
    <property type="entry name" value="YSIRK_signal"/>
    <property type="match status" value="1"/>
</dbReference>
<dbReference type="RefSeq" id="WP_011226059.1">
    <property type="nucleotide sequence ID" value="NC_006448.1"/>
</dbReference>
<proteinExistence type="predicted"/>
<feature type="domain" description="YSIRK Gram-positive signal peptide" evidence="2">
    <location>
        <begin position="9"/>
        <end position="29"/>
    </location>
</feature>
<accession>Q5M477</accession>
<dbReference type="AlphaFoldDB" id="Q5M477"/>
<evidence type="ECO:0000256" key="1">
    <source>
        <dbReference type="ARBA" id="ARBA00022729"/>
    </source>
</evidence>
<dbReference type="InterPro" id="IPR005877">
    <property type="entry name" value="YSIRK_signal_dom"/>
</dbReference>
<reference evidence="3 4" key="1">
    <citation type="journal article" date="2004" name="Nat. Biotechnol.">
        <title>Complete sequence and comparative genome analysis of the dairy bacterium Streptococcus thermophilus.</title>
        <authorList>
            <person name="Bolotin A."/>
            <person name="Quinquis B."/>
            <person name="Renault P."/>
            <person name="Sorokin A."/>
            <person name="Ehrlich S.D."/>
            <person name="Kulakauskas S."/>
            <person name="Lapidus A."/>
            <person name="Goltsman E."/>
            <person name="Mazur M."/>
            <person name="Pusch G.D."/>
            <person name="Fonstein M."/>
            <person name="Overbeek R."/>
            <person name="Kyprides N."/>
            <person name="Purnelle B."/>
            <person name="Prozzi D."/>
            <person name="Ngui K."/>
            <person name="Masuy D."/>
            <person name="Hancy F."/>
            <person name="Burteau S."/>
            <person name="Boutry M."/>
            <person name="Delcour J."/>
            <person name="Goffeau A."/>
            <person name="Hols P."/>
        </authorList>
    </citation>
    <scope>NUCLEOTIDE SEQUENCE [LARGE SCALE GENOMIC DNA]</scope>
    <source>
        <strain evidence="4">ATCC BAA-250 / LMG 18311</strain>
    </source>
</reference>
<sequence length="138" mass="14878">MGRRDSQCFSIRKYSFGDAYVLLGTTILVMEAVGVQHFKVSTSAVTDTPLSVSVLTDIAVNSSTVNHSEKQVVSVKEDGNITFPTSVVTTDIFEDAKASAIKKGVEVEETTFQSHTSLESAIADNHAQSKEINTVGYD</sequence>
<gene>
    <name evidence="3" type="ordered locus">stu1125</name>
</gene>
<dbReference type="EMBL" id="CP000023">
    <property type="protein sequence ID" value="AAV60764.1"/>
    <property type="molecule type" value="Genomic_DNA"/>
</dbReference>